<accession>A0AAV4ICC1</accession>
<keyword evidence="2" id="KW-0812">Transmembrane</keyword>
<feature type="compositionally biased region" description="Polar residues" evidence="1">
    <location>
        <begin position="25"/>
        <end position="36"/>
    </location>
</feature>
<name>A0AAV4ICC1_9GAST</name>
<keyword evidence="4" id="KW-1185">Reference proteome</keyword>
<protein>
    <submittedName>
        <fullName evidence="3">Uncharacterized protein</fullName>
    </submittedName>
</protein>
<reference evidence="3 4" key="1">
    <citation type="journal article" date="2021" name="Elife">
        <title>Chloroplast acquisition without the gene transfer in kleptoplastic sea slugs, Plakobranchus ocellatus.</title>
        <authorList>
            <person name="Maeda T."/>
            <person name="Takahashi S."/>
            <person name="Yoshida T."/>
            <person name="Shimamura S."/>
            <person name="Takaki Y."/>
            <person name="Nagai Y."/>
            <person name="Toyoda A."/>
            <person name="Suzuki Y."/>
            <person name="Arimoto A."/>
            <person name="Ishii H."/>
            <person name="Satoh N."/>
            <person name="Nishiyama T."/>
            <person name="Hasebe M."/>
            <person name="Maruyama T."/>
            <person name="Minagawa J."/>
            <person name="Obokata J."/>
            <person name="Shigenobu S."/>
        </authorList>
    </citation>
    <scope>NUCLEOTIDE SEQUENCE [LARGE SCALE GENOMIC DNA]</scope>
</reference>
<dbReference type="EMBL" id="BMAT01013213">
    <property type="protein sequence ID" value="GFS07580.1"/>
    <property type="molecule type" value="Genomic_DNA"/>
</dbReference>
<comment type="caution">
    <text evidence="3">The sequence shown here is derived from an EMBL/GenBank/DDBJ whole genome shotgun (WGS) entry which is preliminary data.</text>
</comment>
<proteinExistence type="predicted"/>
<dbReference type="AlphaFoldDB" id="A0AAV4ICC1"/>
<feature type="transmembrane region" description="Helical" evidence="2">
    <location>
        <begin position="83"/>
        <end position="104"/>
    </location>
</feature>
<organism evidence="3 4">
    <name type="scientific">Elysia marginata</name>
    <dbReference type="NCBI Taxonomy" id="1093978"/>
    <lineage>
        <taxon>Eukaryota</taxon>
        <taxon>Metazoa</taxon>
        <taxon>Spiralia</taxon>
        <taxon>Lophotrochozoa</taxon>
        <taxon>Mollusca</taxon>
        <taxon>Gastropoda</taxon>
        <taxon>Heterobranchia</taxon>
        <taxon>Euthyneura</taxon>
        <taxon>Panpulmonata</taxon>
        <taxon>Sacoglossa</taxon>
        <taxon>Placobranchoidea</taxon>
        <taxon>Plakobranchidae</taxon>
        <taxon>Elysia</taxon>
    </lineage>
</organism>
<gene>
    <name evidence="3" type="ORF">ElyMa_006572500</name>
</gene>
<evidence type="ECO:0000313" key="3">
    <source>
        <dbReference type="EMBL" id="GFS07580.1"/>
    </source>
</evidence>
<keyword evidence="2" id="KW-0472">Membrane</keyword>
<evidence type="ECO:0000256" key="1">
    <source>
        <dbReference type="SAM" id="MobiDB-lite"/>
    </source>
</evidence>
<evidence type="ECO:0000256" key="2">
    <source>
        <dbReference type="SAM" id="Phobius"/>
    </source>
</evidence>
<sequence length="300" mass="33410">MAVTYSAHRQTSRDFKSESSGLLEDQTSASRISQSPIEERLTLDPQEPAVVGQRTTQSRNIRIVNVMQQLKQALCSTKMKKTVYPILGSGIVTGIIVYLALSYAPKTSHLEEPPKIILSLCGSVGAGMVTLLGIKCRPCVAHLINACGQLFTRERSNHEDSHGRAVSEANVDDADPQALLSPKEQGQPNEEVGVSNFEEQELFEQGKKHLMEFIKKTGCNETELYGENAVDYYDVLRFHAGITQNVNIEEMCEGAKALHKKIPDLNLGKDQCRWVASFIQVWKEDEREEKTARSDPIFMG</sequence>
<keyword evidence="2" id="KW-1133">Transmembrane helix</keyword>
<feature type="region of interest" description="Disordered" evidence="1">
    <location>
        <begin position="1"/>
        <end position="38"/>
    </location>
</feature>
<feature type="transmembrane region" description="Helical" evidence="2">
    <location>
        <begin position="116"/>
        <end position="134"/>
    </location>
</feature>
<dbReference type="Proteomes" id="UP000762676">
    <property type="component" value="Unassembled WGS sequence"/>
</dbReference>
<evidence type="ECO:0000313" key="4">
    <source>
        <dbReference type="Proteomes" id="UP000762676"/>
    </source>
</evidence>